<dbReference type="SUPFAM" id="SSF46689">
    <property type="entry name" value="Homeodomain-like"/>
    <property type="match status" value="1"/>
</dbReference>
<evidence type="ECO:0000256" key="3">
    <source>
        <dbReference type="ARBA" id="ARBA00023163"/>
    </source>
</evidence>
<dbReference type="PANTHER" id="PTHR30055">
    <property type="entry name" value="HTH-TYPE TRANSCRIPTIONAL REGULATOR RUTR"/>
    <property type="match status" value="1"/>
</dbReference>
<evidence type="ECO:0000259" key="5">
    <source>
        <dbReference type="PROSITE" id="PS50977"/>
    </source>
</evidence>
<evidence type="ECO:0000256" key="2">
    <source>
        <dbReference type="ARBA" id="ARBA00023125"/>
    </source>
</evidence>
<dbReference type="InterPro" id="IPR001647">
    <property type="entry name" value="HTH_TetR"/>
</dbReference>
<keyword evidence="1" id="KW-0805">Transcription regulation</keyword>
<keyword evidence="3" id="KW-0804">Transcription</keyword>
<evidence type="ECO:0000313" key="6">
    <source>
        <dbReference type="EMBL" id="MFB6396803.1"/>
    </source>
</evidence>
<accession>A0ABV5CXS0</accession>
<protein>
    <submittedName>
        <fullName evidence="6">TetR family transcriptional regulator</fullName>
    </submittedName>
</protein>
<dbReference type="Pfam" id="PF00440">
    <property type="entry name" value="TetR_N"/>
    <property type="match status" value="1"/>
</dbReference>
<keyword evidence="7" id="KW-1185">Reference proteome</keyword>
<feature type="DNA-binding region" description="H-T-H motif" evidence="4">
    <location>
        <begin position="32"/>
        <end position="51"/>
    </location>
</feature>
<dbReference type="RefSeq" id="WP_364219441.1">
    <property type="nucleotide sequence ID" value="NZ_JBCGDC010000107.1"/>
</dbReference>
<dbReference type="InterPro" id="IPR041479">
    <property type="entry name" value="TetR_CgmR_C"/>
</dbReference>
<comment type="caution">
    <text evidence="6">The sequence shown here is derived from an EMBL/GenBank/DDBJ whole genome shotgun (WGS) entry which is preliminary data.</text>
</comment>
<evidence type="ECO:0000256" key="1">
    <source>
        <dbReference type="ARBA" id="ARBA00023015"/>
    </source>
</evidence>
<proteinExistence type="predicted"/>
<dbReference type="EMBL" id="JBCGDC010000107">
    <property type="protein sequence ID" value="MFB6396803.1"/>
    <property type="molecule type" value="Genomic_DNA"/>
</dbReference>
<name>A0ABV5CXS0_9ACTN</name>
<sequence>MPRKAGRPPEQTRRILLDAAATVIRNRGITATLDDIAREAGVSKGGLIYHFASKDELILALATDLLDAFRKAVHAALSPDDQTAGRLTRAYIHACLDPTDDEHTIRESLTLTAHLITSPEVAALAHDDARRWQAELDADGLPADLVTLVVAAADGASYTPIWGGSIHTAAHQRLKHQLIALTHDPTAWKLVGQHRTAAPADSAGTRMPGHRQD</sequence>
<evidence type="ECO:0000313" key="7">
    <source>
        <dbReference type="Proteomes" id="UP001582793"/>
    </source>
</evidence>
<dbReference type="Proteomes" id="UP001582793">
    <property type="component" value="Unassembled WGS sequence"/>
</dbReference>
<dbReference type="PRINTS" id="PR00455">
    <property type="entry name" value="HTHTETR"/>
</dbReference>
<dbReference type="PROSITE" id="PS50977">
    <property type="entry name" value="HTH_TETR_2"/>
    <property type="match status" value="1"/>
</dbReference>
<dbReference type="InterPro" id="IPR009057">
    <property type="entry name" value="Homeodomain-like_sf"/>
</dbReference>
<reference evidence="6 7" key="1">
    <citation type="submission" date="2024-04" db="EMBL/GenBank/DDBJ databases">
        <title>Polymorphospora sp. isolated from Baiyangdian Lake in Xiong'an New Area.</title>
        <authorList>
            <person name="Zhang X."/>
            <person name="Liu J."/>
        </authorList>
    </citation>
    <scope>NUCLEOTIDE SEQUENCE [LARGE SCALE GENOMIC DNA]</scope>
    <source>
        <strain evidence="6 7">2-325</strain>
    </source>
</reference>
<keyword evidence="2 4" id="KW-0238">DNA-binding</keyword>
<dbReference type="Gene3D" id="1.10.357.10">
    <property type="entry name" value="Tetracycline Repressor, domain 2"/>
    <property type="match status" value="1"/>
</dbReference>
<organism evidence="6 7">
    <name type="scientific">Polymorphospora lycopeni</name>
    <dbReference type="NCBI Taxonomy" id="3140240"/>
    <lineage>
        <taxon>Bacteria</taxon>
        <taxon>Bacillati</taxon>
        <taxon>Actinomycetota</taxon>
        <taxon>Actinomycetes</taxon>
        <taxon>Micromonosporales</taxon>
        <taxon>Micromonosporaceae</taxon>
        <taxon>Polymorphospora</taxon>
    </lineage>
</organism>
<feature type="domain" description="HTH tetR-type" evidence="5">
    <location>
        <begin position="10"/>
        <end position="69"/>
    </location>
</feature>
<dbReference type="Pfam" id="PF17937">
    <property type="entry name" value="TetR_C_28"/>
    <property type="match status" value="1"/>
</dbReference>
<dbReference type="PANTHER" id="PTHR30055:SF234">
    <property type="entry name" value="HTH-TYPE TRANSCRIPTIONAL REGULATOR BETI"/>
    <property type="match status" value="1"/>
</dbReference>
<dbReference type="InterPro" id="IPR050109">
    <property type="entry name" value="HTH-type_TetR-like_transc_reg"/>
</dbReference>
<gene>
    <name evidence="6" type="ORF">AAFH96_27405</name>
</gene>
<evidence type="ECO:0000256" key="4">
    <source>
        <dbReference type="PROSITE-ProRule" id="PRU00335"/>
    </source>
</evidence>